<reference evidence="3 4" key="1">
    <citation type="journal article" date="2004" name="Proc. Natl. Acad. Sci. U.S.A.">
        <title>The complete genomic sequence of Nocardia farcinica IFM 10152.</title>
        <authorList>
            <person name="Ishikawa J."/>
            <person name="Yamashita A."/>
            <person name="Mikami Y."/>
            <person name="Hoshino Y."/>
            <person name="Kurita H."/>
            <person name="Hotta K."/>
            <person name="Shiba T."/>
            <person name="Hattori M."/>
        </authorList>
    </citation>
    <scope>NUCLEOTIDE SEQUENCE [LARGE SCALE GENOMIC DNA]</scope>
    <source>
        <strain evidence="3 4">IFM 10152</strain>
    </source>
</reference>
<feature type="transmembrane region" description="Helical" evidence="2">
    <location>
        <begin position="132"/>
        <end position="160"/>
    </location>
</feature>
<sequence>MMTTPEQPRPGVEFGKSSDADAAATPPADPTVVHRGDGPGYPAAPPFDAPGTPPAPYPAPGHASGVPGSYPPPGGYPGPRFGPAAAPPPGPFGRPGPGTYPPPVYTPPGRLGPAGYEPTQTQIYSIISFSCVAAGLASVFLFCGFPILVIGPVGITLGVLGHRRGESLGMAATIANIVVFALLLVLLIFLAGSFGLAFWSS</sequence>
<protein>
    <recommendedName>
        <fullName evidence="5">DUF4190 domain-containing protein</fullName>
    </recommendedName>
</protein>
<keyword evidence="2" id="KW-0812">Transmembrane</keyword>
<evidence type="ECO:0000256" key="2">
    <source>
        <dbReference type="SAM" id="Phobius"/>
    </source>
</evidence>
<keyword evidence="2" id="KW-0472">Membrane</keyword>
<dbReference type="HOGENOM" id="CLU_1359232_0_0_11"/>
<organism evidence="3 4">
    <name type="scientific">Nocardia farcinica (strain IFM 10152)</name>
    <dbReference type="NCBI Taxonomy" id="247156"/>
    <lineage>
        <taxon>Bacteria</taxon>
        <taxon>Bacillati</taxon>
        <taxon>Actinomycetota</taxon>
        <taxon>Actinomycetes</taxon>
        <taxon>Mycobacteriales</taxon>
        <taxon>Nocardiaceae</taxon>
        <taxon>Nocardia</taxon>
    </lineage>
</organism>
<proteinExistence type="predicted"/>
<feature type="transmembrane region" description="Helical" evidence="2">
    <location>
        <begin position="172"/>
        <end position="199"/>
    </location>
</feature>
<evidence type="ECO:0000256" key="1">
    <source>
        <dbReference type="SAM" id="MobiDB-lite"/>
    </source>
</evidence>
<accession>Q5YQ09</accession>
<dbReference type="AlphaFoldDB" id="Q5YQ09"/>
<feature type="region of interest" description="Disordered" evidence="1">
    <location>
        <begin position="1"/>
        <end position="112"/>
    </location>
</feature>
<keyword evidence="4" id="KW-1185">Reference proteome</keyword>
<dbReference type="eggNOG" id="ENOG5031F7N">
    <property type="taxonomic scope" value="Bacteria"/>
</dbReference>
<feature type="compositionally biased region" description="Pro residues" evidence="1">
    <location>
        <begin position="42"/>
        <end position="59"/>
    </location>
</feature>
<evidence type="ECO:0000313" key="4">
    <source>
        <dbReference type="Proteomes" id="UP000006820"/>
    </source>
</evidence>
<keyword evidence="2" id="KW-1133">Transmembrane helix</keyword>
<dbReference type="Proteomes" id="UP000006820">
    <property type="component" value="Chromosome"/>
</dbReference>
<dbReference type="KEGG" id="nfa:NFA_48800"/>
<name>Q5YQ09_NOCFA</name>
<feature type="compositionally biased region" description="Pro residues" evidence="1">
    <location>
        <begin position="85"/>
        <end position="106"/>
    </location>
</feature>
<evidence type="ECO:0008006" key="5">
    <source>
        <dbReference type="Google" id="ProtNLM"/>
    </source>
</evidence>
<dbReference type="EMBL" id="AP006618">
    <property type="protein sequence ID" value="BAD59732.1"/>
    <property type="molecule type" value="Genomic_DNA"/>
</dbReference>
<dbReference type="STRING" id="247156.NFA_48800"/>
<gene>
    <name evidence="3" type="ordered locus">NFA_48800</name>
</gene>
<evidence type="ECO:0000313" key="3">
    <source>
        <dbReference type="EMBL" id="BAD59732.1"/>
    </source>
</evidence>